<feature type="compositionally biased region" description="Polar residues" evidence="1">
    <location>
        <begin position="129"/>
        <end position="141"/>
    </location>
</feature>
<dbReference type="Proteomes" id="UP001054889">
    <property type="component" value="Unassembled WGS sequence"/>
</dbReference>
<evidence type="ECO:0000313" key="4">
    <source>
        <dbReference type="EMBL" id="GJM89668.1"/>
    </source>
</evidence>
<feature type="compositionally biased region" description="Polar residues" evidence="1">
    <location>
        <begin position="553"/>
        <end position="566"/>
    </location>
</feature>
<dbReference type="PANTHER" id="PTHR21726:SF61">
    <property type="entry name" value="DNAA INITIATOR-ASSOCIATING PROTEIN"/>
    <property type="match status" value="1"/>
</dbReference>
<dbReference type="EMBL" id="BQKI01000002">
    <property type="protein sequence ID" value="GJM89668.1"/>
    <property type="molecule type" value="Genomic_DNA"/>
</dbReference>
<evidence type="ECO:0008006" key="6">
    <source>
        <dbReference type="Google" id="ProtNLM"/>
    </source>
</evidence>
<feature type="region of interest" description="Disordered" evidence="1">
    <location>
        <begin position="553"/>
        <end position="581"/>
    </location>
</feature>
<accession>A0AAV5BTK0</accession>
<evidence type="ECO:0000259" key="2">
    <source>
        <dbReference type="Pfam" id="PF14309"/>
    </source>
</evidence>
<reference evidence="4" key="1">
    <citation type="journal article" date="2018" name="DNA Res.">
        <title>Multiple hybrid de novo genome assembly of finger millet, an orphan allotetraploid crop.</title>
        <authorList>
            <person name="Hatakeyama M."/>
            <person name="Aluri S."/>
            <person name="Balachadran M.T."/>
            <person name="Sivarajan S.R."/>
            <person name="Patrignani A."/>
            <person name="Gruter S."/>
            <person name="Poveda L."/>
            <person name="Shimizu-Inatsugi R."/>
            <person name="Baeten J."/>
            <person name="Francoijs K.J."/>
            <person name="Nataraja K.N."/>
            <person name="Reddy Y.A.N."/>
            <person name="Phadnis S."/>
            <person name="Ravikumar R.L."/>
            <person name="Schlapbach R."/>
            <person name="Sreeman S.M."/>
            <person name="Shimizu K.K."/>
        </authorList>
    </citation>
    <scope>NUCLEOTIDE SEQUENCE</scope>
</reference>
<feature type="domain" description="DUF4378" evidence="2">
    <location>
        <begin position="785"/>
        <end position="880"/>
    </location>
</feature>
<proteinExistence type="predicted"/>
<evidence type="ECO:0000256" key="1">
    <source>
        <dbReference type="SAM" id="MobiDB-lite"/>
    </source>
</evidence>
<feature type="compositionally biased region" description="Polar residues" evidence="1">
    <location>
        <begin position="95"/>
        <end position="112"/>
    </location>
</feature>
<gene>
    <name evidence="4" type="primary">ga05877</name>
    <name evidence="4" type="ORF">PR202_ga05877</name>
</gene>
<sequence>MKDGSGSASAPSTGVNSLAIAERQKQAPSCVAALFQMFAKRKLFSSTSKKSKLLPPVRTQKFSPGRPLGGGDTSPAAKRRPLLLDYADYSRSKSEGSPTNFLPPSDQEQNCSEMRTPGAVARLMGLNSMPASSHQTPTKVTEPSKLGDHRNAGSQSQDWSGTSRSIYTSPQKQQKTERLLDDRQHGNASQFNAPDTRPLWPRRHAHKIASSVKSPRSMSSRNKARLIEAAAKVLEPGLQSRNPLRRHAYLEYSCNGGDGEPGAAAVLHNLSGQFLAGTRDVDAPIFGIHSIGGTSQHNSTSKQWTEEVGKCGIPVRRSDQNLTCQMQPEGNDKCLLISSSQKLRFGDSVQRTTNCVSVTNQDIRRDHPKNMSLGSVSGAPLKQNNQKQNALPAPCKEADPVYSVQKHKHISRERNATNTGQDFVSLNKRMTGSTPLRSKRKVMDRFSQSHTSAENKNMSTKGHQTSSQHSDRSNKLKPNTATQRAMKKDMIIAKGAGLVSEKPKPASPNSKRSDLQRQAVSHNVPRFNKKENISFTSSSAMKVAPALALGDNASRTGSAVQGSPVDTCTKRRSRRNGQSKHLPREVDFREVQGTSTLVTAESVFVNQDKLKHRGIDGRAASSLFEKKSAVPITVESLGDERQWQRNSLDSVTLCLKDAFISGIAINTVGAFTDSPPVETCTPTPAKQTVTTEGKSSCAEPNSGQHGVQIFEPTVQDNKLPHPGEVTSTVELLLSNVCSSTGCQSKVSSKTFLLQTIESAIAALTASSKQDFYTIKATEAGPLKDLAIDFVLELLDLMCAELCDSGYRSFSKLTLVCKEERLAEEIRREIARCSDMAGRTLDDLAVSDVEHTIEDGMNSMLEAFHISAQIEQDLVRELVNEIGVDISKRL</sequence>
<feature type="compositionally biased region" description="Polar residues" evidence="1">
    <location>
        <begin position="446"/>
        <end position="468"/>
    </location>
</feature>
<protein>
    <recommendedName>
        <fullName evidence="6">DUF3741 domain-containing protein</fullName>
    </recommendedName>
</protein>
<feature type="compositionally biased region" description="Polar residues" evidence="1">
    <location>
        <begin position="416"/>
        <end position="436"/>
    </location>
</feature>
<organism evidence="4 5">
    <name type="scientific">Eleusine coracana subsp. coracana</name>
    <dbReference type="NCBI Taxonomy" id="191504"/>
    <lineage>
        <taxon>Eukaryota</taxon>
        <taxon>Viridiplantae</taxon>
        <taxon>Streptophyta</taxon>
        <taxon>Embryophyta</taxon>
        <taxon>Tracheophyta</taxon>
        <taxon>Spermatophyta</taxon>
        <taxon>Magnoliopsida</taxon>
        <taxon>Liliopsida</taxon>
        <taxon>Poales</taxon>
        <taxon>Poaceae</taxon>
        <taxon>PACMAD clade</taxon>
        <taxon>Chloridoideae</taxon>
        <taxon>Cynodonteae</taxon>
        <taxon>Eleusininae</taxon>
        <taxon>Eleusine</taxon>
    </lineage>
</organism>
<feature type="domain" description="DUF3741" evidence="3">
    <location>
        <begin position="105"/>
        <end position="133"/>
    </location>
</feature>
<feature type="compositionally biased region" description="Basic and acidic residues" evidence="1">
    <location>
        <begin position="174"/>
        <end position="185"/>
    </location>
</feature>
<feature type="region of interest" description="Disordered" evidence="1">
    <location>
        <begin position="363"/>
        <end position="525"/>
    </location>
</feature>
<feature type="region of interest" description="Disordered" evidence="1">
    <location>
        <begin position="45"/>
        <end position="112"/>
    </location>
</feature>
<feature type="compositionally biased region" description="Polar residues" evidence="1">
    <location>
        <begin position="152"/>
        <end position="173"/>
    </location>
</feature>
<evidence type="ECO:0000313" key="5">
    <source>
        <dbReference type="Proteomes" id="UP001054889"/>
    </source>
</evidence>
<dbReference type="Pfam" id="PF14309">
    <property type="entry name" value="DUF4378"/>
    <property type="match status" value="1"/>
</dbReference>
<comment type="caution">
    <text evidence="4">The sequence shown here is derived from an EMBL/GenBank/DDBJ whole genome shotgun (WGS) entry which is preliminary data.</text>
</comment>
<dbReference type="PANTHER" id="PTHR21726">
    <property type="entry name" value="PHOSPHATIDYLINOSITOL N-ACETYLGLUCOSAMINYLTRANSFERASE SUBUNIT P DOWN SYNDROME CRITICAL REGION PROTEIN 5 -RELATED"/>
    <property type="match status" value="1"/>
</dbReference>
<dbReference type="AlphaFoldDB" id="A0AAV5BTK0"/>
<dbReference type="InterPro" id="IPR032795">
    <property type="entry name" value="DUF3741-assoc"/>
</dbReference>
<feature type="region of interest" description="Disordered" evidence="1">
    <location>
        <begin position="684"/>
        <end position="703"/>
    </location>
</feature>
<evidence type="ECO:0000259" key="3">
    <source>
        <dbReference type="Pfam" id="PF14383"/>
    </source>
</evidence>
<dbReference type="InterPro" id="IPR025486">
    <property type="entry name" value="DUF4378"/>
</dbReference>
<keyword evidence="5" id="KW-1185">Reference proteome</keyword>
<dbReference type="Pfam" id="PF14383">
    <property type="entry name" value="VARLMGL"/>
    <property type="match status" value="1"/>
</dbReference>
<name>A0AAV5BTK0_ELECO</name>
<reference evidence="4" key="2">
    <citation type="submission" date="2021-12" db="EMBL/GenBank/DDBJ databases">
        <title>Resequencing data analysis of finger millet.</title>
        <authorList>
            <person name="Hatakeyama M."/>
            <person name="Aluri S."/>
            <person name="Balachadran M.T."/>
            <person name="Sivarajan S.R."/>
            <person name="Poveda L."/>
            <person name="Shimizu-Inatsugi R."/>
            <person name="Schlapbach R."/>
            <person name="Sreeman S.M."/>
            <person name="Shimizu K.K."/>
        </authorList>
    </citation>
    <scope>NUCLEOTIDE SEQUENCE</scope>
</reference>
<feature type="region of interest" description="Disordered" evidence="1">
    <location>
        <begin position="129"/>
        <end position="202"/>
    </location>
</feature>